<feature type="non-terminal residue" evidence="3">
    <location>
        <position position="347"/>
    </location>
</feature>
<dbReference type="Proteomes" id="UP000502823">
    <property type="component" value="Unassembled WGS sequence"/>
</dbReference>
<gene>
    <name evidence="3" type="ORF">Cfor_04143</name>
</gene>
<evidence type="ECO:0000313" key="3">
    <source>
        <dbReference type="EMBL" id="GFG39184.1"/>
    </source>
</evidence>
<protein>
    <recommendedName>
        <fullName evidence="5">Odorant receptor</fullName>
    </recommendedName>
</protein>
<name>A0A6L2Q489_COPFO</name>
<dbReference type="EMBL" id="BLKM01000880">
    <property type="protein sequence ID" value="GFG39184.1"/>
    <property type="molecule type" value="Genomic_DNA"/>
</dbReference>
<accession>A0A6L2Q489</accession>
<keyword evidence="2" id="KW-0472">Membrane</keyword>
<evidence type="ECO:0008006" key="5">
    <source>
        <dbReference type="Google" id="ProtNLM"/>
    </source>
</evidence>
<keyword evidence="2" id="KW-1133">Transmembrane helix</keyword>
<keyword evidence="2" id="KW-0812">Transmembrane</keyword>
<reference evidence="4" key="1">
    <citation type="submission" date="2020-01" db="EMBL/GenBank/DDBJ databases">
        <title>Draft genome sequence of the Termite Coptotermes fromosanus.</title>
        <authorList>
            <person name="Itakura S."/>
            <person name="Yosikawa Y."/>
            <person name="Umezawa K."/>
        </authorList>
    </citation>
    <scope>NUCLEOTIDE SEQUENCE [LARGE SCALE GENOMIC DNA]</scope>
</reference>
<feature type="transmembrane region" description="Helical" evidence="2">
    <location>
        <begin position="130"/>
        <end position="148"/>
    </location>
</feature>
<dbReference type="AlphaFoldDB" id="A0A6L2Q489"/>
<evidence type="ECO:0000313" key="4">
    <source>
        <dbReference type="Proteomes" id="UP000502823"/>
    </source>
</evidence>
<feature type="region of interest" description="Disordered" evidence="1">
    <location>
        <begin position="306"/>
        <end position="327"/>
    </location>
</feature>
<evidence type="ECO:0000256" key="2">
    <source>
        <dbReference type="SAM" id="Phobius"/>
    </source>
</evidence>
<feature type="transmembrane region" description="Helical" evidence="2">
    <location>
        <begin position="65"/>
        <end position="86"/>
    </location>
</feature>
<comment type="caution">
    <text evidence="3">The sequence shown here is derived from an EMBL/GenBank/DDBJ whole genome shotgun (WGS) entry which is preliminary data.</text>
</comment>
<organism evidence="3 4">
    <name type="scientific">Coptotermes formosanus</name>
    <name type="common">Formosan subterranean termite</name>
    <dbReference type="NCBI Taxonomy" id="36987"/>
    <lineage>
        <taxon>Eukaryota</taxon>
        <taxon>Metazoa</taxon>
        <taxon>Ecdysozoa</taxon>
        <taxon>Arthropoda</taxon>
        <taxon>Hexapoda</taxon>
        <taxon>Insecta</taxon>
        <taxon>Pterygota</taxon>
        <taxon>Neoptera</taxon>
        <taxon>Polyneoptera</taxon>
        <taxon>Dictyoptera</taxon>
        <taxon>Blattodea</taxon>
        <taxon>Blattoidea</taxon>
        <taxon>Termitoidae</taxon>
        <taxon>Rhinotermitidae</taxon>
        <taxon>Coptotermes</taxon>
    </lineage>
</organism>
<proteinExistence type="predicted"/>
<dbReference type="InParanoid" id="A0A6L2Q489"/>
<evidence type="ECO:0000256" key="1">
    <source>
        <dbReference type="SAM" id="MobiDB-lite"/>
    </source>
</evidence>
<feature type="transmembrane region" description="Helical" evidence="2">
    <location>
        <begin position="192"/>
        <end position="219"/>
    </location>
</feature>
<sequence length="347" mass="39593">MFQLNAKLLCTSGIIPNENINSSSWKSVLFRIFQITLYLLITCMIILQLLALYHYWGNIKLMTDCVGFLAGFGSLYIIALYIMFSWKDISEVFDNFETNSIFCNALVLLNQRHMKILNESLNLAQNLNKVISTLVFLSAIMYILPTFIQHLMTSEEAMLQQAGTEEGFTKHFIFVIWFPPALKQELTIRITYALQCICLLAEISLAAGVLPFQVVLIFYTGTQFKLISSIIREMDEVVCRIENSGNLLHEIPEQLFTTDRKILSNSFQLPMPTKLPKPNWDEDESTVLSTERQLRSKTLQNLLQGGDINQPSERLNDQSSSEIIPTDNNDPASLYLLECIKLHQACI</sequence>
<feature type="transmembrane region" description="Helical" evidence="2">
    <location>
        <begin position="32"/>
        <end position="53"/>
    </location>
</feature>
<keyword evidence="4" id="KW-1185">Reference proteome</keyword>